<dbReference type="Pfam" id="PF00850">
    <property type="entry name" value="Hist_deacetyl"/>
    <property type="match status" value="1"/>
</dbReference>
<dbReference type="PANTHER" id="PTHR10625">
    <property type="entry name" value="HISTONE DEACETYLASE HDAC1-RELATED"/>
    <property type="match status" value="1"/>
</dbReference>
<dbReference type="Pfam" id="PF05938">
    <property type="entry name" value="Self-incomp_S1"/>
    <property type="match status" value="1"/>
</dbReference>
<comment type="similarity">
    <text evidence="3">Belongs to the plant self-incompatibility (S1) protein family.</text>
</comment>
<evidence type="ECO:0000259" key="11">
    <source>
        <dbReference type="Pfam" id="PF00850"/>
    </source>
</evidence>
<accession>A0ABQ7M6N2</accession>
<sequence>MGRNQGWCLFVAAAVVAALLPAPTMAGRLELKNEISGVTGVRKLKLAVRCWSNEDALGWDTLKPMQSRVWKFTTMNMWPFQKTEFRCQFRSGFGTTSQDVVTVFSVQSGFRKECGDGGDECIWVAKRDGFYQRRIVRNDNGLMKDVRVISTWTDLTRDSAVYLLFTFSAIKVSQFIYRCFQSSEMSSFSMETHPEALRRERILSSKLYFNVPESKVSIIYSSAYDISFMGIEKLHPFDSTKWRRVCKFLVSDGFLEEKSIVEPLEASNSDLLVVHSLSYLNSLKSSATVARITEVPPVAFFPNFLVQQKVLSPFRKQVGGTILAAKLAVERGWAINVGGGFHHCTAERGGGFCAFADISLCIHFAFLRLSISRVMIIDLDAHQGNGHETDLGDDSRVYILDMYNPEIYPYDYSARRFIDQKVEVMSGTGTDEYLRKLDKALEVAFRNFQPEMVVYNAGTDILDGDPLGLLKASYTLKVIIIFLFEQNVSNLVTLLVQISPDGITSRDEKVFRVAREREIPVVMLTSGGYMKSNARVIADSIENLSRQGLIKTQLDSAST</sequence>
<dbReference type="InterPro" id="IPR044150">
    <property type="entry name" value="HDAC_classIV"/>
</dbReference>
<keyword evidence="5" id="KW-0678">Repressor</keyword>
<name>A0ABQ7M6N2_BRACM</name>
<evidence type="ECO:0000256" key="7">
    <source>
        <dbReference type="ARBA" id="ARBA00022729"/>
    </source>
</evidence>
<evidence type="ECO:0000256" key="1">
    <source>
        <dbReference type="ARBA" id="ARBA00001947"/>
    </source>
</evidence>
<dbReference type="InterPro" id="IPR010264">
    <property type="entry name" value="Self-incomp_S1"/>
</dbReference>
<dbReference type="Proteomes" id="UP000823674">
    <property type="component" value="Chromosome A06"/>
</dbReference>
<keyword evidence="7 10" id="KW-0732">Signal</keyword>
<dbReference type="PRINTS" id="PR01270">
    <property type="entry name" value="HDASUPER"/>
</dbReference>
<comment type="caution">
    <text evidence="12">The sequence shown here is derived from an EMBL/GenBank/DDBJ whole genome shotgun (WGS) entry which is preliminary data.</text>
</comment>
<evidence type="ECO:0000313" key="13">
    <source>
        <dbReference type="Proteomes" id="UP000823674"/>
    </source>
</evidence>
<dbReference type="PANTHER" id="PTHR10625:SF23">
    <property type="entry name" value="HISTONE DEACETYLASE 11"/>
    <property type="match status" value="1"/>
</dbReference>
<dbReference type="InterPro" id="IPR023801">
    <property type="entry name" value="His_deacetylse_dom"/>
</dbReference>
<evidence type="ECO:0000256" key="10">
    <source>
        <dbReference type="SAM" id="SignalP"/>
    </source>
</evidence>
<dbReference type="InterPro" id="IPR037138">
    <property type="entry name" value="His_deacetylse_dom_sf"/>
</dbReference>
<feature type="signal peptide" evidence="10">
    <location>
        <begin position="1"/>
        <end position="26"/>
    </location>
</feature>
<comment type="subcellular location">
    <subcellularLocation>
        <location evidence="2">Secreted</location>
    </subcellularLocation>
</comment>
<comment type="cofactor">
    <cofactor evidence="1">
        <name>Zn(2+)</name>
        <dbReference type="ChEBI" id="CHEBI:29105"/>
    </cofactor>
</comment>
<feature type="domain" description="Histone deacetylase" evidence="11">
    <location>
        <begin position="235"/>
        <end position="538"/>
    </location>
</feature>
<dbReference type="EMBL" id="JADBGQ010000006">
    <property type="protein sequence ID" value="KAG5394458.1"/>
    <property type="molecule type" value="Genomic_DNA"/>
</dbReference>
<evidence type="ECO:0000256" key="4">
    <source>
        <dbReference type="ARBA" id="ARBA00022471"/>
    </source>
</evidence>
<evidence type="ECO:0000256" key="5">
    <source>
        <dbReference type="ARBA" id="ARBA00022491"/>
    </source>
</evidence>
<keyword evidence="13" id="KW-1185">Reference proteome</keyword>
<proteinExistence type="inferred from homology"/>
<evidence type="ECO:0000313" key="12">
    <source>
        <dbReference type="EMBL" id="KAG5394458.1"/>
    </source>
</evidence>
<keyword evidence="6" id="KW-0964">Secreted</keyword>
<dbReference type="InterPro" id="IPR000286">
    <property type="entry name" value="HDACs"/>
</dbReference>
<keyword evidence="4" id="KW-0713">Self-incompatibility</keyword>
<gene>
    <name evidence="12" type="primary">A06p044390.1_BraROA</name>
    <name evidence="12" type="ORF">IGI04_024421</name>
</gene>
<dbReference type="InterPro" id="IPR023696">
    <property type="entry name" value="Ureohydrolase_dom_sf"/>
</dbReference>
<evidence type="ECO:0000256" key="3">
    <source>
        <dbReference type="ARBA" id="ARBA00005581"/>
    </source>
</evidence>
<dbReference type="CDD" id="cd09993">
    <property type="entry name" value="HDAC_classIV"/>
    <property type="match status" value="1"/>
</dbReference>
<dbReference type="SUPFAM" id="SSF52768">
    <property type="entry name" value="Arginase/deacetylase"/>
    <property type="match status" value="1"/>
</dbReference>
<evidence type="ECO:0000256" key="6">
    <source>
        <dbReference type="ARBA" id="ARBA00022525"/>
    </source>
</evidence>
<organism evidence="12 13">
    <name type="scientific">Brassica rapa subsp. trilocularis</name>
    <dbReference type="NCBI Taxonomy" id="1813537"/>
    <lineage>
        <taxon>Eukaryota</taxon>
        <taxon>Viridiplantae</taxon>
        <taxon>Streptophyta</taxon>
        <taxon>Embryophyta</taxon>
        <taxon>Tracheophyta</taxon>
        <taxon>Spermatophyta</taxon>
        <taxon>Magnoliopsida</taxon>
        <taxon>eudicotyledons</taxon>
        <taxon>Gunneridae</taxon>
        <taxon>Pentapetalae</taxon>
        <taxon>rosids</taxon>
        <taxon>malvids</taxon>
        <taxon>Brassicales</taxon>
        <taxon>Brassicaceae</taxon>
        <taxon>Brassiceae</taxon>
        <taxon>Brassica</taxon>
    </lineage>
</organism>
<keyword evidence="9" id="KW-0156">Chromatin regulator</keyword>
<evidence type="ECO:0000256" key="2">
    <source>
        <dbReference type="ARBA" id="ARBA00004613"/>
    </source>
</evidence>
<evidence type="ECO:0000256" key="8">
    <source>
        <dbReference type="ARBA" id="ARBA00022801"/>
    </source>
</evidence>
<feature type="chain" id="PRO_5045828325" description="Histone deacetylase domain-containing protein" evidence="10">
    <location>
        <begin position="27"/>
        <end position="559"/>
    </location>
</feature>
<evidence type="ECO:0000256" key="9">
    <source>
        <dbReference type="ARBA" id="ARBA00022853"/>
    </source>
</evidence>
<reference evidence="12 13" key="1">
    <citation type="submission" date="2021-03" db="EMBL/GenBank/DDBJ databases">
        <authorList>
            <person name="King G.J."/>
            <person name="Bancroft I."/>
            <person name="Baten A."/>
            <person name="Bloomfield J."/>
            <person name="Borpatragohain P."/>
            <person name="He Z."/>
            <person name="Irish N."/>
            <person name="Irwin J."/>
            <person name="Liu K."/>
            <person name="Mauleon R.P."/>
            <person name="Moore J."/>
            <person name="Morris R."/>
            <person name="Ostergaard L."/>
            <person name="Wang B."/>
            <person name="Wells R."/>
        </authorList>
    </citation>
    <scope>NUCLEOTIDE SEQUENCE [LARGE SCALE GENOMIC DNA]</scope>
    <source>
        <strain evidence="12">R-o-18</strain>
        <tissue evidence="12">Leaf</tissue>
    </source>
</reference>
<protein>
    <recommendedName>
        <fullName evidence="11">Histone deacetylase domain-containing protein</fullName>
    </recommendedName>
</protein>
<keyword evidence="8" id="KW-0378">Hydrolase</keyword>
<dbReference type="Gene3D" id="3.40.800.20">
    <property type="entry name" value="Histone deacetylase domain"/>
    <property type="match status" value="1"/>
</dbReference>